<dbReference type="GO" id="GO:0016810">
    <property type="term" value="F:hydrolase activity, acting on carbon-nitrogen (but not peptide) bonds"/>
    <property type="evidence" value="ECO:0007669"/>
    <property type="project" value="InterPro"/>
</dbReference>
<dbReference type="PANTHER" id="PTHR42717:SF1">
    <property type="entry name" value="IMIDAZOLONEPROPIONASE AND RELATED AMIDOHYDROLASES"/>
    <property type="match status" value="1"/>
</dbReference>
<feature type="binding site" evidence="1">
    <location>
        <position position="56"/>
    </location>
    <ligand>
        <name>Zn(2+)</name>
        <dbReference type="ChEBI" id="CHEBI:29105"/>
        <label>1</label>
    </ligand>
</feature>
<dbReference type="InterPro" id="IPR047601">
    <property type="entry name" value="EF_0837-like"/>
</dbReference>
<dbReference type="InterPro" id="IPR011059">
    <property type="entry name" value="Metal-dep_hydrolase_composite"/>
</dbReference>
<feature type="binding site" description="via carbamate group" evidence="1">
    <location>
        <position position="164"/>
    </location>
    <ligand>
        <name>Zn(2+)</name>
        <dbReference type="ChEBI" id="CHEBI:29105"/>
        <label>1</label>
    </ligand>
</feature>
<feature type="binding site" evidence="1">
    <location>
        <position position="281"/>
    </location>
    <ligand>
        <name>Zn(2+)</name>
        <dbReference type="ChEBI" id="CHEBI:29105"/>
        <label>1</label>
    </ligand>
</feature>
<dbReference type="Proteomes" id="UP000004906">
    <property type="component" value="Unassembled WGS sequence"/>
</dbReference>
<evidence type="ECO:0000256" key="2">
    <source>
        <dbReference type="PIRSR" id="PIRSR039004-2"/>
    </source>
</evidence>
<feature type="binding site" description="via carbamate group" evidence="1">
    <location>
        <position position="164"/>
    </location>
    <ligand>
        <name>Zn(2+)</name>
        <dbReference type="ChEBI" id="CHEBI:29105"/>
        <label>2</label>
    </ligand>
</feature>
<dbReference type="SUPFAM" id="SSF51556">
    <property type="entry name" value="Metallo-dependent hydrolases"/>
    <property type="match status" value="1"/>
</dbReference>
<evidence type="ECO:0000313" key="6">
    <source>
        <dbReference type="Proteomes" id="UP000004906"/>
    </source>
</evidence>
<accession>A0A6C8GEJ9</accession>
<evidence type="ECO:0000313" key="5">
    <source>
        <dbReference type="EMBL" id="EHC28275.1"/>
    </source>
</evidence>
<feature type="site" description="Transition state stabilizer" evidence="3">
    <location>
        <position position="166"/>
    </location>
</feature>
<feature type="domain" description="Amidohydrolase-related" evidence="4">
    <location>
        <begin position="47"/>
        <end position="350"/>
    </location>
</feature>
<dbReference type="GO" id="GO:0046872">
    <property type="term" value="F:metal ion binding"/>
    <property type="evidence" value="ECO:0007669"/>
    <property type="project" value="UniProtKB-KW"/>
</dbReference>
<feature type="modified residue" description="N6-carboxylysine" evidence="2">
    <location>
        <position position="164"/>
    </location>
</feature>
<dbReference type="Pfam" id="PF01979">
    <property type="entry name" value="Amidohydro_1"/>
    <property type="match status" value="1"/>
</dbReference>
<keyword evidence="1" id="KW-0862">Zinc</keyword>
<gene>
    <name evidence="5" type="ORF">LTSEADE_6058</name>
</gene>
<feature type="binding site" evidence="1">
    <location>
        <position position="198"/>
    </location>
    <ligand>
        <name>Zn(2+)</name>
        <dbReference type="ChEBI" id="CHEBI:29105"/>
        <label>2</label>
    </ligand>
</feature>
<protein>
    <submittedName>
        <fullName evidence="5">Dihydroorotase</fullName>
    </submittedName>
</protein>
<dbReference type="EMBL" id="AFCI01002018">
    <property type="protein sequence ID" value="EHC28275.1"/>
    <property type="molecule type" value="Genomic_DNA"/>
</dbReference>
<dbReference type="InterPro" id="IPR020043">
    <property type="entry name" value="Deacetylase_Atu3266-like"/>
</dbReference>
<dbReference type="Gene3D" id="2.30.40.10">
    <property type="entry name" value="Urease, subunit C, domain 1"/>
    <property type="match status" value="1"/>
</dbReference>
<dbReference type="AlphaFoldDB" id="A0A6C8GEJ9"/>
<evidence type="ECO:0000256" key="3">
    <source>
        <dbReference type="PIRSR" id="PIRSR039004-3"/>
    </source>
</evidence>
<feature type="binding site" evidence="1">
    <location>
        <position position="58"/>
    </location>
    <ligand>
        <name>Zn(2+)</name>
        <dbReference type="ChEBI" id="CHEBI:29105"/>
        <label>1</label>
    </ligand>
</feature>
<dbReference type="Gene3D" id="3.20.20.140">
    <property type="entry name" value="Metal-dependent hydrolases"/>
    <property type="match status" value="1"/>
</dbReference>
<dbReference type="SUPFAM" id="SSF51338">
    <property type="entry name" value="Composite domain of metallo-dependent hydrolases"/>
    <property type="match status" value="1"/>
</dbReference>
<comment type="caution">
    <text evidence="5">The sequence shown here is derived from an EMBL/GenBank/DDBJ whole genome shotgun (WGS) entry which is preliminary data.</text>
</comment>
<evidence type="ECO:0000256" key="1">
    <source>
        <dbReference type="PIRSR" id="PIRSR039004-1"/>
    </source>
</evidence>
<sequence length="391" mass="41967">MFDLLLRHARLVDDTLTNIALQDGKIAALGDVDGPALKTIDLRGECYVSAGWIDSHVHCYPKSPIYFDEPDSVGIATGVTTVVDAGSTGADDIDDFYALTRQLTRQATTDVSLTRQATTDVYALLNVSRVGLIAQNELANMANIDADAVRQAVKRHPDFIVGLKARMSSSVVGVNGITPLEHAKAMQQENGNLPLMVHIGNNPPDLDEIAERLTAGDIITHCYNGKPNRILRPDGELRASVTRALARGVRLDVGHGTASLSFAVAKRAISLGILPHTISSDIYCRNRINGPVHSLANVMSKFLAIGMSLPQVIACVTANAADSLNLKTKGRLQPGLDADLTLFTLKRQPTVLVDAENDSLQAEELLTPLAAIRAGKGYMTEQGSAEHAFDF</sequence>
<dbReference type="InterPro" id="IPR032466">
    <property type="entry name" value="Metal_Hydrolase"/>
</dbReference>
<dbReference type="InterPro" id="IPR006680">
    <property type="entry name" value="Amidohydro-rel"/>
</dbReference>
<keyword evidence="1" id="KW-0479">Metal-binding</keyword>
<proteinExistence type="predicted"/>
<dbReference type="PIRSF" id="PIRSF039004">
    <property type="entry name" value="ADE_EF_0837"/>
    <property type="match status" value="1"/>
</dbReference>
<feature type="binding site" evidence="1">
    <location>
        <position position="221"/>
    </location>
    <ligand>
        <name>Zn(2+)</name>
        <dbReference type="ChEBI" id="CHEBI:29105"/>
        <label>2</label>
    </ligand>
</feature>
<reference evidence="5 6" key="1">
    <citation type="journal article" date="2011" name="BMC Genomics">
        <title>Genome sequencing reveals diversification of virulence factor content and possible host adaptation in distinct subpopulations of Salmonella enterica.</title>
        <authorList>
            <person name="den Bakker H.C."/>
            <person name="Moreno Switt A.I."/>
            <person name="Govoni G."/>
            <person name="Cummings C.A."/>
            <person name="Ranieri M.L."/>
            <person name="Degoricija L."/>
            <person name="Hoelzer K."/>
            <person name="Rodriguez-Rivera L.D."/>
            <person name="Brown S."/>
            <person name="Bolchacova E."/>
            <person name="Furtado M.R."/>
            <person name="Wiedmann M."/>
        </authorList>
    </citation>
    <scope>NUCLEOTIDE SEQUENCE [LARGE SCALE GENOMIC DNA]</scope>
    <source>
        <strain evidence="5 6">A4-669</strain>
    </source>
</reference>
<dbReference type="CDD" id="cd01307">
    <property type="entry name" value="Met_dep_hydrolase_B"/>
    <property type="match status" value="1"/>
</dbReference>
<dbReference type="NCBIfam" id="TIGR03583">
    <property type="entry name" value="EF_0837"/>
    <property type="match status" value="1"/>
</dbReference>
<evidence type="ECO:0000259" key="4">
    <source>
        <dbReference type="Pfam" id="PF01979"/>
    </source>
</evidence>
<dbReference type="GO" id="GO:0019213">
    <property type="term" value="F:deacetylase activity"/>
    <property type="evidence" value="ECO:0007669"/>
    <property type="project" value="InterPro"/>
</dbReference>
<organism evidence="5 6">
    <name type="scientific">Salmonella enterica subsp. enterica serovar Adelaide str. A4-669</name>
    <dbReference type="NCBI Taxonomy" id="913063"/>
    <lineage>
        <taxon>Bacteria</taxon>
        <taxon>Pseudomonadati</taxon>
        <taxon>Pseudomonadota</taxon>
        <taxon>Gammaproteobacteria</taxon>
        <taxon>Enterobacterales</taxon>
        <taxon>Enterobacteriaceae</taxon>
        <taxon>Salmonella</taxon>
    </lineage>
</organism>
<dbReference type="NCBIfam" id="NF006689">
    <property type="entry name" value="PRK09237.1"/>
    <property type="match status" value="1"/>
</dbReference>
<dbReference type="PANTHER" id="PTHR42717">
    <property type="entry name" value="DIHYDROOROTASE-RELATED"/>
    <property type="match status" value="1"/>
</dbReference>
<name>A0A6C8GEJ9_SALET</name>